<keyword evidence="6" id="KW-1185">Reference proteome</keyword>
<dbReference type="AlphaFoldDB" id="A0A1I7S3P5"/>
<dbReference type="GO" id="GO:0031267">
    <property type="term" value="F:small GTPase binding"/>
    <property type="evidence" value="ECO:0007669"/>
    <property type="project" value="TreeGrafter"/>
</dbReference>
<evidence type="ECO:0000313" key="6">
    <source>
        <dbReference type="Proteomes" id="UP000659654"/>
    </source>
</evidence>
<protein>
    <submittedName>
        <fullName evidence="3">(pine wood nematode) hypothetical protein</fullName>
    </submittedName>
    <submittedName>
        <fullName evidence="7">Rab-GAP TBC domain-containing protein</fullName>
    </submittedName>
</protein>
<feature type="domain" description="Rab-GAP TBC" evidence="2">
    <location>
        <begin position="190"/>
        <end position="377"/>
    </location>
</feature>
<sequence length="873" mass="99654">MFYYRRRFTLPHSEKLDGDTACRLYTPYDRRNVNGRLYISSNFVCFGSNVERLVNVVIIMKMVDKVELFTNINNGVSNGIQIQLTNGRSLQFTAFSDRQTVYDRIKNFLLRSKLRETRQKENLVKLKDQFTDLDEECLRQILAQPLSKRYPPKQNVDEKLKKKWERFNEIYGKDSTLFRTVDLSRLLLEGVPNEERGRLWAICSGADLEMNLHPGEYQSLLSKSRDYSPFTMEEIERDLHRSLPEHPAFQGGPGIDALRRILAAYAVRNPSIGYCQAMNIVGAVLLLFCNEEQAFWMLVAVCERFLPDYYNTKVVGALVDQGVFVDIVSKTLPGLHSKLLNLGIDDLVALSWFLTIFLNAVKFDAAVRILDLFFYEGSKFMFQIALQILRENSEALLKARDDGEAILALSNYVSRITECRVENSQYIYVGKLISNSFRSFGMSFTNKDVEKLRLKHRLKVVQNLEDNQMKSTIKTVGSECYLNMEELQQLYNLVKEQYLLSWHTRLGSRNENGDKQKDNQGQYKIDLELFCHIFPQLLPWQCSRIFVIRVFRLLDSQQQGYVTFKDLAITVGTLVKGDAISRVTLFYRLHIPPVSMANDFEDRGSVNSINEDDDNEDEPEVATDATELLEAIPRSASSGSMLSSVDKPGPSGVTTSESMPTGFDSTSLLESLSDRSSIQSRQNFTPRLFPGSPLSDFSIPDNEHSEISDSFSMVEDVSDAIKALTQKINNTNLKKFELQSDVEVSQINQTEFINLLKTFYDIIGAGDEDMQIYHALAVAGTLLLQLGEAEKNYLNQLQNDIRDAINSTEEETKENDGDLPKSPEKEGEWRLNLEQILATVAAEPSLTEFFDKKYSLTEKMKTFRTRTTSTEPS</sequence>
<dbReference type="Gene3D" id="1.10.472.80">
    <property type="entry name" value="Ypt/Rab-GAP domain of gyp1p, domain 3"/>
    <property type="match status" value="1"/>
</dbReference>
<dbReference type="Proteomes" id="UP000095284">
    <property type="component" value="Unplaced"/>
</dbReference>
<evidence type="ECO:0000313" key="4">
    <source>
        <dbReference type="EMBL" id="CAG9116446.1"/>
    </source>
</evidence>
<dbReference type="OrthoDB" id="17687at2759"/>
<reference evidence="7" key="1">
    <citation type="submission" date="2016-11" db="UniProtKB">
        <authorList>
            <consortium name="WormBaseParasite"/>
        </authorList>
    </citation>
    <scope>IDENTIFICATION</scope>
</reference>
<gene>
    <name evidence="3" type="ORF">BXYJ_LOCUS9430</name>
</gene>
<dbReference type="InterPro" id="IPR011993">
    <property type="entry name" value="PH-like_dom_sf"/>
</dbReference>
<dbReference type="Pfam" id="PF00566">
    <property type="entry name" value="RabGAP-TBC"/>
    <property type="match status" value="1"/>
</dbReference>
<dbReference type="WBParaSite" id="BXY_0762600.1">
    <property type="protein sequence ID" value="BXY_0762600.1"/>
    <property type="gene ID" value="BXY_0762600"/>
</dbReference>
<dbReference type="PANTHER" id="PTHR47219">
    <property type="entry name" value="RAB GTPASE-ACTIVATING PROTEIN 1-LIKE"/>
    <property type="match status" value="1"/>
</dbReference>
<dbReference type="PROSITE" id="PS50086">
    <property type="entry name" value="TBC_RABGAP"/>
    <property type="match status" value="1"/>
</dbReference>
<dbReference type="InterPro" id="IPR004182">
    <property type="entry name" value="GRAM"/>
</dbReference>
<dbReference type="GO" id="GO:0005096">
    <property type="term" value="F:GTPase activator activity"/>
    <property type="evidence" value="ECO:0007669"/>
    <property type="project" value="TreeGrafter"/>
</dbReference>
<evidence type="ECO:0000313" key="5">
    <source>
        <dbReference type="Proteomes" id="UP000095284"/>
    </source>
</evidence>
<dbReference type="SUPFAM" id="SSF47923">
    <property type="entry name" value="Ypt/Rab-GAP domain of gyp1p"/>
    <property type="match status" value="2"/>
</dbReference>
<feature type="compositionally biased region" description="Polar residues" evidence="1">
    <location>
        <begin position="652"/>
        <end position="663"/>
    </location>
</feature>
<dbReference type="SMART" id="SM00568">
    <property type="entry name" value="GRAM"/>
    <property type="match status" value="1"/>
</dbReference>
<feature type="region of interest" description="Disordered" evidence="1">
    <location>
        <begin position="636"/>
        <end position="663"/>
    </location>
</feature>
<dbReference type="Gene3D" id="1.10.8.270">
    <property type="entry name" value="putative rabgap domain of human tbc1 domain family member 14 like domains"/>
    <property type="match status" value="1"/>
</dbReference>
<proteinExistence type="predicted"/>
<dbReference type="FunFam" id="1.10.8.270:FF:000002">
    <property type="entry name" value="TBC1 domain family member 9B"/>
    <property type="match status" value="1"/>
</dbReference>
<dbReference type="SMR" id="A0A1I7S3P5"/>
<dbReference type="InterPro" id="IPR050302">
    <property type="entry name" value="Rab_GAP_TBC_domain"/>
</dbReference>
<feature type="region of interest" description="Disordered" evidence="1">
    <location>
        <begin position="600"/>
        <end position="622"/>
    </location>
</feature>
<dbReference type="Gene3D" id="2.30.29.30">
    <property type="entry name" value="Pleckstrin-homology domain (PH domain)/Phosphotyrosine-binding domain (PTB)"/>
    <property type="match status" value="1"/>
</dbReference>
<dbReference type="Proteomes" id="UP000659654">
    <property type="component" value="Unassembled WGS sequence"/>
</dbReference>
<accession>A0A1I7S3P5</accession>
<feature type="compositionally biased region" description="Acidic residues" evidence="1">
    <location>
        <begin position="610"/>
        <end position="621"/>
    </location>
</feature>
<dbReference type="PANTHER" id="PTHR47219:SF6">
    <property type="entry name" value="RAB GTPASE-ACTIVATING PROTEIN 1"/>
    <property type="match status" value="1"/>
</dbReference>
<evidence type="ECO:0000313" key="7">
    <source>
        <dbReference type="WBParaSite" id="BXY_0762600.1"/>
    </source>
</evidence>
<evidence type="ECO:0000256" key="1">
    <source>
        <dbReference type="SAM" id="MobiDB-lite"/>
    </source>
</evidence>
<dbReference type="InterPro" id="IPR035969">
    <property type="entry name" value="Rab-GAP_TBC_sf"/>
</dbReference>
<evidence type="ECO:0000313" key="3">
    <source>
        <dbReference type="EMBL" id="CAD5226885.1"/>
    </source>
</evidence>
<name>A0A1I7S3P5_BURXY</name>
<dbReference type="Proteomes" id="UP000582659">
    <property type="component" value="Unassembled WGS sequence"/>
</dbReference>
<organism evidence="5 7">
    <name type="scientific">Bursaphelenchus xylophilus</name>
    <name type="common">Pinewood nematode worm</name>
    <name type="synonym">Aphelenchoides xylophilus</name>
    <dbReference type="NCBI Taxonomy" id="6326"/>
    <lineage>
        <taxon>Eukaryota</taxon>
        <taxon>Metazoa</taxon>
        <taxon>Ecdysozoa</taxon>
        <taxon>Nematoda</taxon>
        <taxon>Chromadorea</taxon>
        <taxon>Rhabditida</taxon>
        <taxon>Tylenchina</taxon>
        <taxon>Tylenchomorpha</taxon>
        <taxon>Aphelenchoidea</taxon>
        <taxon>Aphelenchoididae</taxon>
        <taxon>Bursaphelenchus</taxon>
    </lineage>
</organism>
<dbReference type="eggNOG" id="KOG4347">
    <property type="taxonomic scope" value="Eukaryota"/>
</dbReference>
<dbReference type="Pfam" id="PF02893">
    <property type="entry name" value="GRAM"/>
    <property type="match status" value="1"/>
</dbReference>
<feature type="region of interest" description="Disordered" evidence="1">
    <location>
        <begin position="683"/>
        <end position="702"/>
    </location>
</feature>
<evidence type="ECO:0000259" key="2">
    <source>
        <dbReference type="PROSITE" id="PS50086"/>
    </source>
</evidence>
<reference evidence="4" key="2">
    <citation type="submission" date="2020-08" db="EMBL/GenBank/DDBJ databases">
        <authorList>
            <person name="Kikuchi T."/>
        </authorList>
    </citation>
    <scope>NUCLEOTIDE SEQUENCE</scope>
    <source>
        <strain evidence="3">Ka4C1</strain>
    </source>
</reference>
<dbReference type="SMART" id="SM00164">
    <property type="entry name" value="TBC"/>
    <property type="match status" value="1"/>
</dbReference>
<dbReference type="Gene3D" id="1.10.238.10">
    <property type="entry name" value="EF-hand"/>
    <property type="match status" value="1"/>
</dbReference>
<dbReference type="EMBL" id="CAJFCV020000004">
    <property type="protein sequence ID" value="CAG9116446.1"/>
    <property type="molecule type" value="Genomic_DNA"/>
</dbReference>
<dbReference type="EMBL" id="CAJFDI010000004">
    <property type="protein sequence ID" value="CAD5226885.1"/>
    <property type="molecule type" value="Genomic_DNA"/>
</dbReference>
<dbReference type="InterPro" id="IPR000195">
    <property type="entry name" value="Rab-GAP-TBC_dom"/>
</dbReference>